<name>M0PJX3_9EURY</name>
<reference evidence="1 2" key="1">
    <citation type="journal article" date="2014" name="PLoS Genet.">
        <title>Phylogenetically driven sequencing of extremely halophilic archaea reveals strategies for static and dynamic osmo-response.</title>
        <authorList>
            <person name="Becker E.A."/>
            <person name="Seitzer P.M."/>
            <person name="Tritt A."/>
            <person name="Larsen D."/>
            <person name="Krusor M."/>
            <person name="Yao A.I."/>
            <person name="Wu D."/>
            <person name="Madern D."/>
            <person name="Eisen J.A."/>
            <person name="Darling A.E."/>
            <person name="Facciotti M.T."/>
        </authorList>
    </citation>
    <scope>NUCLEOTIDE SEQUENCE [LARGE SCALE GENOMIC DNA]</scope>
    <source>
        <strain evidence="1 2">JCM 13560</strain>
    </source>
</reference>
<protein>
    <submittedName>
        <fullName evidence="1">Uncharacterized protein</fullName>
    </submittedName>
</protein>
<dbReference type="AlphaFoldDB" id="M0PJX3"/>
<proteinExistence type="predicted"/>
<dbReference type="STRING" id="1230454.C461_05297"/>
<sequence length="78" mass="8921">MISYHLMISSETIVHRMKLLHSFSKTYSSKYSILVKRFPLLVMRRGTLCEFTSGLILPGLQMHDSLQRQETSASSTLS</sequence>
<dbReference type="EMBL" id="AOJI01000017">
    <property type="protein sequence ID" value="EMA69020.1"/>
    <property type="molecule type" value="Genomic_DNA"/>
</dbReference>
<accession>M0PJX3</accession>
<organism evidence="1 2">
    <name type="scientific">Halorubrum aidingense JCM 13560</name>
    <dbReference type="NCBI Taxonomy" id="1230454"/>
    <lineage>
        <taxon>Archaea</taxon>
        <taxon>Methanobacteriati</taxon>
        <taxon>Methanobacteriota</taxon>
        <taxon>Stenosarchaea group</taxon>
        <taxon>Halobacteria</taxon>
        <taxon>Halobacteriales</taxon>
        <taxon>Haloferacaceae</taxon>
        <taxon>Halorubrum</taxon>
    </lineage>
</organism>
<comment type="caution">
    <text evidence="1">The sequence shown here is derived from an EMBL/GenBank/DDBJ whole genome shotgun (WGS) entry which is preliminary data.</text>
</comment>
<gene>
    <name evidence="1" type="ORF">C461_05297</name>
</gene>
<evidence type="ECO:0000313" key="1">
    <source>
        <dbReference type="EMBL" id="EMA69020.1"/>
    </source>
</evidence>
<evidence type="ECO:0000313" key="2">
    <source>
        <dbReference type="Proteomes" id="UP000011575"/>
    </source>
</evidence>
<keyword evidence="2" id="KW-1185">Reference proteome</keyword>
<dbReference type="Proteomes" id="UP000011575">
    <property type="component" value="Unassembled WGS sequence"/>
</dbReference>